<dbReference type="STRING" id="1314777.A0A164TTV5"/>
<keyword evidence="1" id="KW-1133">Transmembrane helix</keyword>
<keyword evidence="1" id="KW-0472">Membrane</keyword>
<protein>
    <submittedName>
        <fullName evidence="2">Uncharacterized protein</fullName>
    </submittedName>
</protein>
<accession>A0A164TTV5</accession>
<keyword evidence="1" id="KW-0812">Transmembrane</keyword>
<gene>
    <name evidence="2" type="ORF">SISNIDRAFT_486155</name>
</gene>
<dbReference type="OrthoDB" id="2243669at2759"/>
<reference evidence="2 3" key="1">
    <citation type="journal article" date="2016" name="Mol. Biol. Evol.">
        <title>Comparative Genomics of Early-Diverging Mushroom-Forming Fungi Provides Insights into the Origins of Lignocellulose Decay Capabilities.</title>
        <authorList>
            <person name="Nagy L.G."/>
            <person name="Riley R."/>
            <person name="Tritt A."/>
            <person name="Adam C."/>
            <person name="Daum C."/>
            <person name="Floudas D."/>
            <person name="Sun H."/>
            <person name="Yadav J.S."/>
            <person name="Pangilinan J."/>
            <person name="Larsson K.H."/>
            <person name="Matsuura K."/>
            <person name="Barry K."/>
            <person name="Labutti K."/>
            <person name="Kuo R."/>
            <person name="Ohm R.A."/>
            <person name="Bhattacharya S.S."/>
            <person name="Shirouzu T."/>
            <person name="Yoshinaga Y."/>
            <person name="Martin F.M."/>
            <person name="Grigoriev I.V."/>
            <person name="Hibbett D.S."/>
        </authorList>
    </citation>
    <scope>NUCLEOTIDE SEQUENCE [LARGE SCALE GENOMIC DNA]</scope>
    <source>
        <strain evidence="2 3">HHB9708</strain>
    </source>
</reference>
<dbReference type="Proteomes" id="UP000076722">
    <property type="component" value="Unassembled WGS sequence"/>
</dbReference>
<evidence type="ECO:0000256" key="1">
    <source>
        <dbReference type="SAM" id="Phobius"/>
    </source>
</evidence>
<evidence type="ECO:0000313" key="3">
    <source>
        <dbReference type="Proteomes" id="UP000076722"/>
    </source>
</evidence>
<evidence type="ECO:0000313" key="2">
    <source>
        <dbReference type="EMBL" id="KZS92636.1"/>
    </source>
</evidence>
<keyword evidence="3" id="KW-1185">Reference proteome</keyword>
<feature type="transmembrane region" description="Helical" evidence="1">
    <location>
        <begin position="54"/>
        <end position="74"/>
    </location>
</feature>
<dbReference type="EMBL" id="KV419409">
    <property type="protein sequence ID" value="KZS92636.1"/>
    <property type="molecule type" value="Genomic_DNA"/>
</dbReference>
<dbReference type="AlphaFoldDB" id="A0A164TTV5"/>
<organism evidence="2 3">
    <name type="scientific">Sistotremastrum niveocremeum HHB9708</name>
    <dbReference type="NCBI Taxonomy" id="1314777"/>
    <lineage>
        <taxon>Eukaryota</taxon>
        <taxon>Fungi</taxon>
        <taxon>Dikarya</taxon>
        <taxon>Basidiomycota</taxon>
        <taxon>Agaricomycotina</taxon>
        <taxon>Agaricomycetes</taxon>
        <taxon>Sistotremastrales</taxon>
        <taxon>Sistotremastraceae</taxon>
        <taxon>Sertulicium</taxon>
        <taxon>Sertulicium niveocremeum</taxon>
    </lineage>
</organism>
<sequence length="88" mass="10245">MSMPSLALVFWFDWFILHPRNPGDSSHAQIYGYAVYQHRITLIRKRSAGHFDQILGPIIISICLFVAVLANFILRVREFEREARDSQP</sequence>
<name>A0A164TTV5_9AGAM</name>
<proteinExistence type="predicted"/>